<organism evidence="3 4">
    <name type="scientific">Azospirillum rugosum</name>
    <dbReference type="NCBI Taxonomy" id="416170"/>
    <lineage>
        <taxon>Bacteria</taxon>
        <taxon>Pseudomonadati</taxon>
        <taxon>Pseudomonadota</taxon>
        <taxon>Alphaproteobacteria</taxon>
        <taxon>Rhodospirillales</taxon>
        <taxon>Azospirillaceae</taxon>
        <taxon>Azospirillum</taxon>
    </lineage>
</organism>
<sequence length="276" mass="29839">MTMPISAAGLYSFDPIADALKSNGELLVAAEQSLNEAEAKATAAKDAATEAAKACDANPDDDAAHDASRKAAAKAGDLSADAETKRTMVETLRTILGNMEKDAEKRTLRPNYLLRPPTLRLTGKFDQLACELPINPSDRAMFRVMKEAVETSGGDYGITDQDPDFQALVKAFRESGGPSVPKEVAGLFEDLYTRVCDHPAVRRMQAQRKRYYQESRELKLKLHVAGVQGLPGGEAFAVVDSMATPDSIDLIPLDQIDSILAKIEELGTLRGREGNS</sequence>
<protein>
    <submittedName>
        <fullName evidence="3">Uncharacterized protein</fullName>
    </submittedName>
</protein>
<keyword evidence="1" id="KW-0175">Coiled coil</keyword>
<dbReference type="Proteomes" id="UP000781958">
    <property type="component" value="Unassembled WGS sequence"/>
</dbReference>
<reference evidence="3 4" key="1">
    <citation type="submission" date="2021-03" db="EMBL/GenBank/DDBJ databases">
        <title>Genomic Encyclopedia of Type Strains, Phase III (KMG-III): the genomes of soil and plant-associated and newly described type strains.</title>
        <authorList>
            <person name="Whitman W."/>
        </authorList>
    </citation>
    <scope>NUCLEOTIDE SEQUENCE [LARGE SCALE GENOMIC DNA]</scope>
    <source>
        <strain evidence="3 4">IMMIB AFH-6</strain>
    </source>
</reference>
<evidence type="ECO:0000256" key="2">
    <source>
        <dbReference type="SAM" id="MobiDB-lite"/>
    </source>
</evidence>
<comment type="caution">
    <text evidence="3">The sequence shown here is derived from an EMBL/GenBank/DDBJ whole genome shotgun (WGS) entry which is preliminary data.</text>
</comment>
<gene>
    <name evidence="3" type="ORF">J2851_000787</name>
</gene>
<dbReference type="RefSeq" id="WP_209764277.1">
    <property type="nucleotide sequence ID" value="NZ_JAGINP010000002.1"/>
</dbReference>
<name>A0ABS4SEP4_9PROT</name>
<evidence type="ECO:0000313" key="3">
    <source>
        <dbReference type="EMBL" id="MBP2291045.1"/>
    </source>
</evidence>
<proteinExistence type="predicted"/>
<evidence type="ECO:0000313" key="4">
    <source>
        <dbReference type="Proteomes" id="UP000781958"/>
    </source>
</evidence>
<accession>A0ABS4SEP4</accession>
<evidence type="ECO:0000256" key="1">
    <source>
        <dbReference type="SAM" id="Coils"/>
    </source>
</evidence>
<feature type="coiled-coil region" evidence="1">
    <location>
        <begin position="27"/>
        <end position="54"/>
    </location>
</feature>
<keyword evidence="4" id="KW-1185">Reference proteome</keyword>
<feature type="region of interest" description="Disordered" evidence="2">
    <location>
        <begin position="55"/>
        <end position="79"/>
    </location>
</feature>
<dbReference type="EMBL" id="JAGINP010000002">
    <property type="protein sequence ID" value="MBP2291045.1"/>
    <property type="molecule type" value="Genomic_DNA"/>
</dbReference>